<dbReference type="InterPro" id="IPR003593">
    <property type="entry name" value="AAA+_ATPase"/>
</dbReference>
<dbReference type="Gene3D" id="1.10.8.60">
    <property type="match status" value="2"/>
</dbReference>
<name>A0ABV9Y759_9PSEU</name>
<dbReference type="CDD" id="cd00009">
    <property type="entry name" value="AAA"/>
    <property type="match status" value="2"/>
</dbReference>
<protein>
    <submittedName>
        <fullName evidence="6">AAA family ATPase</fullName>
    </submittedName>
</protein>
<evidence type="ECO:0000313" key="6">
    <source>
        <dbReference type="EMBL" id="MFC5058221.1"/>
    </source>
</evidence>
<dbReference type="InterPro" id="IPR003959">
    <property type="entry name" value="ATPase_AAA_core"/>
</dbReference>
<dbReference type="InterPro" id="IPR000641">
    <property type="entry name" value="CbxX/CfxQ"/>
</dbReference>
<keyword evidence="7" id="KW-1185">Reference proteome</keyword>
<dbReference type="PANTHER" id="PTHR43392:SF2">
    <property type="entry name" value="AAA-TYPE ATPASE FAMILY PROTEIN _ ANKYRIN REPEAT FAMILY PROTEIN"/>
    <property type="match status" value="1"/>
</dbReference>
<reference evidence="7" key="1">
    <citation type="journal article" date="2019" name="Int. J. Syst. Evol. Microbiol.">
        <title>The Global Catalogue of Microorganisms (GCM) 10K type strain sequencing project: providing services to taxonomists for standard genome sequencing and annotation.</title>
        <authorList>
            <consortium name="The Broad Institute Genomics Platform"/>
            <consortium name="The Broad Institute Genome Sequencing Center for Infectious Disease"/>
            <person name="Wu L."/>
            <person name="Ma J."/>
        </authorList>
    </citation>
    <scope>NUCLEOTIDE SEQUENCE [LARGE SCALE GENOMIC DNA]</scope>
    <source>
        <strain evidence="7">KCTC 12848</strain>
    </source>
</reference>
<dbReference type="Pfam" id="PF17866">
    <property type="entry name" value="AAA_lid_6"/>
    <property type="match status" value="1"/>
</dbReference>
<feature type="region of interest" description="Disordered" evidence="4">
    <location>
        <begin position="118"/>
        <end position="137"/>
    </location>
</feature>
<dbReference type="Gene3D" id="3.40.50.300">
    <property type="entry name" value="P-loop containing nucleotide triphosphate hydrolases"/>
    <property type="match status" value="2"/>
</dbReference>
<gene>
    <name evidence="6" type="ORF">ACFPFM_31300</name>
</gene>
<accession>A0ABV9Y759</accession>
<keyword evidence="2" id="KW-0547">Nucleotide-binding</keyword>
<feature type="domain" description="AAA+ ATPase" evidence="5">
    <location>
        <begin position="358"/>
        <end position="495"/>
    </location>
</feature>
<dbReference type="PANTHER" id="PTHR43392">
    <property type="entry name" value="AAA-TYPE ATPASE FAMILY PROTEIN / ANKYRIN REPEAT FAMILY PROTEIN"/>
    <property type="match status" value="1"/>
</dbReference>
<comment type="caution">
    <text evidence="6">The sequence shown here is derived from an EMBL/GenBank/DDBJ whole genome shotgun (WGS) entry which is preliminary data.</text>
</comment>
<evidence type="ECO:0000313" key="7">
    <source>
        <dbReference type="Proteomes" id="UP001595833"/>
    </source>
</evidence>
<dbReference type="Pfam" id="PF00004">
    <property type="entry name" value="AAA"/>
    <property type="match status" value="2"/>
</dbReference>
<sequence length="858" mass="93141">MALVLPPAVPERLAGLAGLGSGEPVWVLHGPGAHDEFVGRDHVVRPFEQVLIEFLRANGYERVAFSSPVTPVYFHDTASHRLARPGAPTAPAPAAGGRTSRFAGPLGNRFVGSERMARQAAGGGGHAGGHDTGPDPARPVEGISDPSRVQVLDALMRQPRPRTAVVLVDVETLLQHLTARRAFAGRVARWTAGQAHRNTCLLLFTRPRLDEVVELIDELRYAPQLVSYLRERPGRRSCAVPLPEVAEVGRLVQVSRLRDGLEVTPWTRLPAVVRAMAARVLSARDWLGELGDLARRSTPLREAGLLSGGAVDDRSAWERLEAMTGLAPVKEHLRTRAASLAADAEVRSRGLGSDEDAVSPHLVFTGNPGTGKTTVAGLVGEVYREMGLLSRGHVVAPAADELIGQYVGQTAALTRARVAEALDGVLLIDEAYRLSEQPGGFGQEAIDTLLSEIELHRDRLVVIVAGYTGPMSRFLAANVGLRSRFPERNVVEFPDFEPDDLHEIVLRRLREHHGLECAPDLVTALRQVVTGLHRTRDEHFGNARAMRELAVEVKDRWAVRTRPAPGAPLAPATAADVPEGYRTHLDRGEVRLEDVLAELDGLTGLEPVKRSVRELVDTLALHRRRRAGDPPVPPHMVFQGSPGTGKTTVARLVGEVLRSMGLLARGHVVETQRADLVAGYVGQTAEKTRAKVREALDGVLFVDEAYSLSTGGPQDFGREAVTELVAQMENLRGRLVVVVAGYPGAMRAFLAANDGLRSRFTKHVDFPDYTVPELRLILVDLAGRRGFTFAEGTLARAVRWLEARRAEEGPAFGNARAVRTLLGDMEARLARRLRDVLDTADDATLSRFTPPDVPPVPS</sequence>
<dbReference type="Proteomes" id="UP001595833">
    <property type="component" value="Unassembled WGS sequence"/>
</dbReference>
<dbReference type="RefSeq" id="WP_344037684.1">
    <property type="nucleotide sequence ID" value="NZ_BAAAKE010000008.1"/>
</dbReference>
<dbReference type="EMBL" id="JBHSJB010000031">
    <property type="protein sequence ID" value="MFC5058221.1"/>
    <property type="molecule type" value="Genomic_DNA"/>
</dbReference>
<dbReference type="InterPro" id="IPR050773">
    <property type="entry name" value="CbxX/CfxQ_RuBisCO_ESX"/>
</dbReference>
<evidence type="ECO:0000259" key="5">
    <source>
        <dbReference type="SMART" id="SM00382"/>
    </source>
</evidence>
<evidence type="ECO:0000256" key="3">
    <source>
        <dbReference type="ARBA" id="ARBA00022840"/>
    </source>
</evidence>
<keyword evidence="3" id="KW-0067">ATP-binding</keyword>
<feature type="domain" description="AAA+ ATPase" evidence="5">
    <location>
        <begin position="632"/>
        <end position="770"/>
    </location>
</feature>
<evidence type="ECO:0000256" key="2">
    <source>
        <dbReference type="ARBA" id="ARBA00022741"/>
    </source>
</evidence>
<evidence type="ECO:0000256" key="1">
    <source>
        <dbReference type="ARBA" id="ARBA00010378"/>
    </source>
</evidence>
<comment type="similarity">
    <text evidence="1">Belongs to the CbxX/CfxQ family.</text>
</comment>
<dbReference type="PRINTS" id="PR00819">
    <property type="entry name" value="CBXCFQXSUPER"/>
</dbReference>
<evidence type="ECO:0000256" key="4">
    <source>
        <dbReference type="SAM" id="MobiDB-lite"/>
    </source>
</evidence>
<dbReference type="InterPro" id="IPR027417">
    <property type="entry name" value="P-loop_NTPase"/>
</dbReference>
<organism evidence="6 7">
    <name type="scientific">Saccharothrix xinjiangensis</name>
    <dbReference type="NCBI Taxonomy" id="204798"/>
    <lineage>
        <taxon>Bacteria</taxon>
        <taxon>Bacillati</taxon>
        <taxon>Actinomycetota</taxon>
        <taxon>Actinomycetes</taxon>
        <taxon>Pseudonocardiales</taxon>
        <taxon>Pseudonocardiaceae</taxon>
        <taxon>Saccharothrix</taxon>
    </lineage>
</organism>
<proteinExistence type="inferred from homology"/>
<dbReference type="SMART" id="SM00382">
    <property type="entry name" value="AAA"/>
    <property type="match status" value="2"/>
</dbReference>
<dbReference type="SUPFAM" id="SSF52540">
    <property type="entry name" value="P-loop containing nucleoside triphosphate hydrolases"/>
    <property type="match status" value="2"/>
</dbReference>
<dbReference type="InterPro" id="IPR041627">
    <property type="entry name" value="AAA_lid_6"/>
</dbReference>